<keyword evidence="2 6" id="KW-0808">Transferase</keyword>
<protein>
    <submittedName>
        <fullName evidence="6">Gamma-glutamyltranspeptidase/glutathione hydrolase</fullName>
        <ecNumber evidence="6">2.3.2.2</ecNumber>
        <ecNumber evidence="6">3.4.19.13</ecNumber>
    </submittedName>
</protein>
<comment type="caution">
    <text evidence="6">The sequence shown here is derived from an EMBL/GenBank/DDBJ whole genome shotgun (WGS) entry which is preliminary data.</text>
</comment>
<organism evidence="6 7">
    <name type="scientific">Geomicrobium sediminis</name>
    <dbReference type="NCBI Taxonomy" id="1347788"/>
    <lineage>
        <taxon>Bacteria</taxon>
        <taxon>Bacillati</taxon>
        <taxon>Bacillota</taxon>
        <taxon>Bacilli</taxon>
        <taxon>Bacillales</taxon>
        <taxon>Geomicrobium</taxon>
    </lineage>
</organism>
<dbReference type="Proteomes" id="UP000741863">
    <property type="component" value="Unassembled WGS sequence"/>
</dbReference>
<dbReference type="InterPro" id="IPR051792">
    <property type="entry name" value="GGT_bact"/>
</dbReference>
<reference evidence="6 7" key="1">
    <citation type="submission" date="2021-01" db="EMBL/GenBank/DDBJ databases">
        <title>Genomic Encyclopedia of Type Strains, Phase IV (KMG-IV): sequencing the most valuable type-strain genomes for metagenomic binning, comparative biology and taxonomic classification.</title>
        <authorList>
            <person name="Goeker M."/>
        </authorList>
    </citation>
    <scope>NUCLEOTIDE SEQUENCE [LARGE SCALE GENOMIC DNA]</scope>
    <source>
        <strain evidence="6 7">DSM 25540</strain>
    </source>
</reference>
<evidence type="ECO:0000256" key="1">
    <source>
        <dbReference type="ARBA" id="ARBA00009381"/>
    </source>
</evidence>
<dbReference type="EMBL" id="JAFBEC010000006">
    <property type="protein sequence ID" value="MBM7633070.1"/>
    <property type="molecule type" value="Genomic_DNA"/>
</dbReference>
<accession>A0ABS2PDC7</accession>
<feature type="compositionally biased region" description="Basic and acidic residues" evidence="5">
    <location>
        <begin position="40"/>
        <end position="64"/>
    </location>
</feature>
<dbReference type="GO" id="GO:0103068">
    <property type="term" value="F:leukotriene C4 gamma-glutamyl transferase activity"/>
    <property type="evidence" value="ECO:0007669"/>
    <property type="project" value="UniProtKB-EC"/>
</dbReference>
<evidence type="ECO:0000313" key="6">
    <source>
        <dbReference type="EMBL" id="MBM7633070.1"/>
    </source>
</evidence>
<name>A0ABS2PDC7_9BACL</name>
<dbReference type="PROSITE" id="PS51257">
    <property type="entry name" value="PROKAR_LIPOPROTEIN"/>
    <property type="match status" value="1"/>
</dbReference>
<dbReference type="InterPro" id="IPR029055">
    <property type="entry name" value="Ntn_hydrolases_N"/>
</dbReference>
<dbReference type="Gene3D" id="3.60.20.40">
    <property type="match status" value="1"/>
</dbReference>
<comment type="similarity">
    <text evidence="1">Belongs to the gamma-glutamyltransferase family.</text>
</comment>
<evidence type="ECO:0000256" key="2">
    <source>
        <dbReference type="ARBA" id="ARBA00022679"/>
    </source>
</evidence>
<sequence length="559" mass="60756">MQLKMKRIKVNYHVLFIQASMVVFLLGGCASSGEEENEIELSKKPNAEDEGATERSVDEAERLTSHGVSAGHPDAVEAGMKVLESGGNAVDAAIAAAYAISVVEPFASGIGGGGVTLVQEQGEDAEAYDYREVVPEDGIPSSNSGVPGFVAGMMTMHDDYGRSDWQEVLNPAIELAEHATVSETFAEQLQSAQGRLPVERLEHFYPGGTPLSAGDDIEQSELADTLRLIRDRGGESFYEAEIAEGLVSEIEGLNMNSLSDYRVGRHQPVTGEFAGYDVIGAPLPLPGASVIQMLQIIEERGTLNESRNSTDFIHDIAMSWRIAHHTIQTEFDDPSFVDVPIDHLTNAEQNKALAEKISSDRLLSGDELVAHDSDPNTTHITVIDDEGTVVSMTNTLTDFFGSGDYTQGFFLNNQMSRFSIGSEGNNEPEPGKRSITWSSPLILADEKGPVMGIGSPGGERIPIMLTQVIADWVGGEADLEQAVETERFHLTEDELIMEGDVDSNQREALLQKGYQDVREPPTPLYFGSIQALAIDRETGELEGATDHRREGAWRKETTE</sequence>
<evidence type="ECO:0000256" key="4">
    <source>
        <dbReference type="ARBA" id="ARBA00023145"/>
    </source>
</evidence>
<keyword evidence="6" id="KW-0012">Acyltransferase</keyword>
<dbReference type="RefSeq" id="WP_204697602.1">
    <property type="nucleotide sequence ID" value="NZ_JAFBEC010000006.1"/>
</dbReference>
<feature type="region of interest" description="Disordered" evidence="5">
    <location>
        <begin position="37"/>
        <end position="72"/>
    </location>
</feature>
<keyword evidence="7" id="KW-1185">Reference proteome</keyword>
<dbReference type="InterPro" id="IPR043138">
    <property type="entry name" value="GGT_lsub"/>
</dbReference>
<evidence type="ECO:0000256" key="3">
    <source>
        <dbReference type="ARBA" id="ARBA00022801"/>
    </source>
</evidence>
<feature type="region of interest" description="Disordered" evidence="5">
    <location>
        <begin position="538"/>
        <end position="559"/>
    </location>
</feature>
<keyword evidence="3 6" id="KW-0378">Hydrolase</keyword>
<dbReference type="EC" id="3.4.19.13" evidence="6"/>
<dbReference type="EC" id="2.3.2.2" evidence="6"/>
<evidence type="ECO:0000256" key="5">
    <source>
        <dbReference type="SAM" id="MobiDB-lite"/>
    </source>
</evidence>
<proteinExistence type="inferred from homology"/>
<dbReference type="GO" id="GO:0036374">
    <property type="term" value="F:glutathione hydrolase activity"/>
    <property type="evidence" value="ECO:0007669"/>
    <property type="project" value="UniProtKB-EC"/>
</dbReference>
<dbReference type="Pfam" id="PF01019">
    <property type="entry name" value="G_glu_transpept"/>
    <property type="match status" value="1"/>
</dbReference>
<dbReference type="Gene3D" id="1.10.246.130">
    <property type="match status" value="1"/>
</dbReference>
<dbReference type="PRINTS" id="PR01210">
    <property type="entry name" value="GGTRANSPTASE"/>
</dbReference>
<evidence type="ECO:0000313" key="7">
    <source>
        <dbReference type="Proteomes" id="UP000741863"/>
    </source>
</evidence>
<keyword evidence="4" id="KW-0865">Zymogen</keyword>
<dbReference type="PANTHER" id="PTHR43199">
    <property type="entry name" value="GLUTATHIONE HYDROLASE"/>
    <property type="match status" value="1"/>
</dbReference>
<dbReference type="SUPFAM" id="SSF56235">
    <property type="entry name" value="N-terminal nucleophile aminohydrolases (Ntn hydrolases)"/>
    <property type="match status" value="1"/>
</dbReference>
<gene>
    <name evidence="6" type="ORF">JOD17_002164</name>
</gene>
<dbReference type="InterPro" id="IPR043137">
    <property type="entry name" value="GGT_ssub_C"/>
</dbReference>
<dbReference type="PANTHER" id="PTHR43199:SF1">
    <property type="entry name" value="GLUTATHIONE HYDROLASE PROENZYME"/>
    <property type="match status" value="1"/>
</dbReference>